<dbReference type="Gene3D" id="3.30.450.40">
    <property type="match status" value="1"/>
</dbReference>
<dbReference type="SUPFAM" id="SSF55781">
    <property type="entry name" value="GAF domain-like"/>
    <property type="match status" value="1"/>
</dbReference>
<dbReference type="SUPFAM" id="SSF52172">
    <property type="entry name" value="CheY-like"/>
    <property type="match status" value="1"/>
</dbReference>
<dbReference type="PROSITE" id="PS50921">
    <property type="entry name" value="ANTAR"/>
    <property type="match status" value="1"/>
</dbReference>
<proteinExistence type="predicted"/>
<dbReference type="InterPro" id="IPR011006">
    <property type="entry name" value="CheY-like_superfamily"/>
</dbReference>
<evidence type="ECO:0000313" key="7">
    <source>
        <dbReference type="Proteomes" id="UP000245697"/>
    </source>
</evidence>
<name>A0A316FMK7_9ACTN</name>
<dbReference type="InterPro" id="IPR036388">
    <property type="entry name" value="WH-like_DNA-bd_sf"/>
</dbReference>
<evidence type="ECO:0000256" key="1">
    <source>
        <dbReference type="ARBA" id="ARBA00022679"/>
    </source>
</evidence>
<dbReference type="Pfam" id="PF03861">
    <property type="entry name" value="ANTAR"/>
    <property type="match status" value="1"/>
</dbReference>
<dbReference type="GO" id="GO:0016301">
    <property type="term" value="F:kinase activity"/>
    <property type="evidence" value="ECO:0007669"/>
    <property type="project" value="UniProtKB-KW"/>
</dbReference>
<evidence type="ECO:0000259" key="5">
    <source>
        <dbReference type="PROSITE" id="PS50921"/>
    </source>
</evidence>
<evidence type="ECO:0000256" key="2">
    <source>
        <dbReference type="ARBA" id="ARBA00022777"/>
    </source>
</evidence>
<dbReference type="InterPro" id="IPR003018">
    <property type="entry name" value="GAF"/>
</dbReference>
<reference evidence="6 7" key="1">
    <citation type="submission" date="2018-05" db="EMBL/GenBank/DDBJ databases">
        <title>Genomic Encyclopedia of Archaeal and Bacterial Type Strains, Phase II (KMG-II): from individual species to whole genera.</title>
        <authorList>
            <person name="Goeker M."/>
        </authorList>
    </citation>
    <scope>NUCLEOTIDE SEQUENCE [LARGE SCALE GENOMIC DNA]</scope>
    <source>
        <strain evidence="6 7">DSM 45184</strain>
    </source>
</reference>
<keyword evidence="4" id="KW-0804">Transcription</keyword>
<keyword evidence="1" id="KW-0808">Transferase</keyword>
<evidence type="ECO:0000256" key="4">
    <source>
        <dbReference type="ARBA" id="ARBA00023163"/>
    </source>
</evidence>
<dbReference type="OrthoDB" id="3683444at2"/>
<gene>
    <name evidence="6" type="ORF">BC793_105301</name>
</gene>
<dbReference type="SMART" id="SM01012">
    <property type="entry name" value="ANTAR"/>
    <property type="match status" value="1"/>
</dbReference>
<feature type="domain" description="ANTAR" evidence="5">
    <location>
        <begin position="165"/>
        <end position="226"/>
    </location>
</feature>
<dbReference type="SMART" id="SM00065">
    <property type="entry name" value="GAF"/>
    <property type="match status" value="1"/>
</dbReference>
<dbReference type="InterPro" id="IPR029016">
    <property type="entry name" value="GAF-like_dom_sf"/>
</dbReference>
<dbReference type="RefSeq" id="WP_109592898.1">
    <property type="nucleotide sequence ID" value="NZ_BONA01000036.1"/>
</dbReference>
<keyword evidence="2" id="KW-0418">Kinase</keyword>
<evidence type="ECO:0000256" key="3">
    <source>
        <dbReference type="ARBA" id="ARBA00023015"/>
    </source>
</evidence>
<keyword evidence="3" id="KW-0805">Transcription regulation</keyword>
<protein>
    <submittedName>
        <fullName evidence="6">GAF domain-containing protein</fullName>
    </submittedName>
</protein>
<comment type="caution">
    <text evidence="6">The sequence shown here is derived from an EMBL/GenBank/DDBJ whole genome shotgun (WGS) entry which is preliminary data.</text>
</comment>
<evidence type="ECO:0000313" key="6">
    <source>
        <dbReference type="EMBL" id="PWK48950.1"/>
    </source>
</evidence>
<sequence>MSREQAIAEAFVELSDTLVADIDVVEFVRLLTRRSVQLLDVELAGVMVADLHGVLRLTAASSEYRRLLELFENDVAPCVDSFVTGEMVAVPDLDADGGRWPQFTRQARVAGFRAVYALPMRLRGEVIGVLALLRGQAGPLRDGDVRLGQALANVTTVGLLQHRTLAQRRVLGEQLRHVLNSRVLIEQAKGVLAERLGLDIDGALDELSRLGERVGRPLADIARAVVDGDPATARSDADPKTDLVVLVRGFDLDTLDVLHDVVDRRLLAAGLAEPVRHRLVRAIHGAAVAAVGRGGSGRLWLWSRAGSLWCEVGNAGRGGPVDVTVPAVAARGPGSGDGLWVSDQIDDDLVILTDPTDGTRLLRYRLPAPVPPEHG</sequence>
<dbReference type="InterPro" id="IPR005561">
    <property type="entry name" value="ANTAR"/>
</dbReference>
<dbReference type="GO" id="GO:0003723">
    <property type="term" value="F:RNA binding"/>
    <property type="evidence" value="ECO:0007669"/>
    <property type="project" value="InterPro"/>
</dbReference>
<keyword evidence="7" id="KW-1185">Reference proteome</keyword>
<organism evidence="6 7">
    <name type="scientific">Actinoplanes xinjiangensis</name>
    <dbReference type="NCBI Taxonomy" id="512350"/>
    <lineage>
        <taxon>Bacteria</taxon>
        <taxon>Bacillati</taxon>
        <taxon>Actinomycetota</taxon>
        <taxon>Actinomycetes</taxon>
        <taxon>Micromonosporales</taxon>
        <taxon>Micromonosporaceae</taxon>
        <taxon>Actinoplanes</taxon>
    </lineage>
</organism>
<dbReference type="EMBL" id="QGGR01000005">
    <property type="protein sequence ID" value="PWK48950.1"/>
    <property type="molecule type" value="Genomic_DNA"/>
</dbReference>
<dbReference type="Pfam" id="PF01590">
    <property type="entry name" value="GAF"/>
    <property type="match status" value="1"/>
</dbReference>
<dbReference type="Proteomes" id="UP000245697">
    <property type="component" value="Unassembled WGS sequence"/>
</dbReference>
<accession>A0A316FMK7</accession>
<dbReference type="Gene3D" id="1.10.10.10">
    <property type="entry name" value="Winged helix-like DNA-binding domain superfamily/Winged helix DNA-binding domain"/>
    <property type="match status" value="1"/>
</dbReference>
<dbReference type="AlphaFoldDB" id="A0A316FMK7"/>